<feature type="compositionally biased region" description="Polar residues" evidence="2">
    <location>
        <begin position="188"/>
        <end position="239"/>
    </location>
</feature>
<proteinExistence type="predicted"/>
<feature type="compositionally biased region" description="Low complexity" evidence="2">
    <location>
        <begin position="173"/>
        <end position="187"/>
    </location>
</feature>
<evidence type="ECO:0008006" key="5">
    <source>
        <dbReference type="Google" id="ProtNLM"/>
    </source>
</evidence>
<dbReference type="InterPro" id="IPR033512">
    <property type="entry name" value="TFG"/>
</dbReference>
<evidence type="ECO:0000256" key="1">
    <source>
        <dbReference type="SAM" id="Coils"/>
    </source>
</evidence>
<dbReference type="GO" id="GO:0048208">
    <property type="term" value="P:COPII vesicle coating"/>
    <property type="evidence" value="ECO:0007669"/>
    <property type="project" value="InterPro"/>
</dbReference>
<dbReference type="OrthoDB" id="1594986at2759"/>
<feature type="compositionally biased region" description="Polar residues" evidence="2">
    <location>
        <begin position="262"/>
        <end position="285"/>
    </location>
</feature>
<keyword evidence="4" id="KW-1185">Reference proteome</keyword>
<evidence type="ECO:0000313" key="3">
    <source>
        <dbReference type="EMBL" id="ORX54730.1"/>
    </source>
</evidence>
<feature type="compositionally biased region" description="Polar residues" evidence="2">
    <location>
        <begin position="394"/>
        <end position="431"/>
    </location>
</feature>
<dbReference type="STRING" id="1754191.A0A1Y1VGZ2"/>
<keyword evidence="1" id="KW-0175">Coiled coil</keyword>
<feature type="compositionally biased region" description="Polar residues" evidence="2">
    <location>
        <begin position="347"/>
        <end position="380"/>
    </location>
</feature>
<gene>
    <name evidence="3" type="ORF">BCR36DRAFT_282571</name>
</gene>
<sequence length="431" mass="45758">MNRSLGELTYDELCVIVQRVWKSKLSTDINNLVLKYVDDEGDQICLESDIDVTHALGFSSCLKVHVYDKETIPTNSGSVISNLTLEEKSLESIKKVVENSRDTLNKVLEQLEKVKIEQNNTPAEKEIKPLSNDELNEFLGEQDETATKTTAEETESTPAVPADQTLSSAPPSAVATTNIAPAAPPATEQTNLQSASTHQGSLVQTPNSIHPTLTPQLSSYNQTTTPQLSQALPASAVSNQSYASPSTAYPPSSSQATATPTMNGQSAYQKTNSYSSNMSTQPVSQASATSSNMYASAPPTSYGTYSSTTSAPYGSTSAATSVAPSTTAANPYAPTAASTASNSSSYQRYPQTPTYGSSGMTGSTAPPPQNNAYGNQQNMQKPYGNSPYGAPYGGTSSSTYGNNPYNAYNSQAQNAYSRPNNGYSQNPNPYY</sequence>
<dbReference type="AlphaFoldDB" id="A0A1Y1VGZ2"/>
<feature type="region of interest" description="Disordered" evidence="2">
    <location>
        <begin position="299"/>
        <end position="431"/>
    </location>
</feature>
<dbReference type="Gene3D" id="3.10.20.90">
    <property type="entry name" value="Phosphatidylinositol 3-kinase Catalytic Subunit, Chain A, domain 1"/>
    <property type="match status" value="1"/>
</dbReference>
<evidence type="ECO:0000256" key="2">
    <source>
        <dbReference type="SAM" id="MobiDB-lite"/>
    </source>
</evidence>
<dbReference type="GO" id="GO:0070971">
    <property type="term" value="C:endoplasmic reticulum exit site"/>
    <property type="evidence" value="ECO:0007669"/>
    <property type="project" value="TreeGrafter"/>
</dbReference>
<dbReference type="EMBL" id="MCFH01000010">
    <property type="protein sequence ID" value="ORX54730.1"/>
    <property type="molecule type" value="Genomic_DNA"/>
</dbReference>
<dbReference type="SUPFAM" id="SSF54277">
    <property type="entry name" value="CAD &amp; PB1 domains"/>
    <property type="match status" value="1"/>
</dbReference>
<feature type="compositionally biased region" description="Low complexity" evidence="2">
    <location>
        <begin position="240"/>
        <end position="261"/>
    </location>
</feature>
<comment type="caution">
    <text evidence="3">The sequence shown here is derived from an EMBL/GenBank/DDBJ whole genome shotgun (WGS) entry which is preliminary data.</text>
</comment>
<dbReference type="PANTHER" id="PTHR15335">
    <property type="entry name" value="PROTEIN TFG"/>
    <property type="match status" value="1"/>
</dbReference>
<dbReference type="Proteomes" id="UP000193719">
    <property type="component" value="Unassembled WGS sequence"/>
</dbReference>
<evidence type="ECO:0000313" key="4">
    <source>
        <dbReference type="Proteomes" id="UP000193719"/>
    </source>
</evidence>
<feature type="region of interest" description="Disordered" evidence="2">
    <location>
        <begin position="145"/>
        <end position="285"/>
    </location>
</feature>
<reference evidence="3 4" key="1">
    <citation type="submission" date="2016-08" db="EMBL/GenBank/DDBJ databases">
        <title>Genomes of anaerobic fungi encode conserved fungal cellulosomes for biomass hydrolysis.</title>
        <authorList>
            <consortium name="DOE Joint Genome Institute"/>
            <person name="Haitjema C.H."/>
            <person name="Gilmore S.P."/>
            <person name="Henske J.K."/>
            <person name="Solomon K.V."/>
            <person name="De Groot R."/>
            <person name="Kuo A."/>
            <person name="Mondo S.J."/>
            <person name="Salamov A.A."/>
            <person name="Labutti K."/>
            <person name="Zhao Z."/>
            <person name="Chiniquy J."/>
            <person name="Barry K."/>
            <person name="Brewer H.M."/>
            <person name="Purvine S.O."/>
            <person name="Wright A.T."/>
            <person name="Boxma B."/>
            <person name="Van Alen T."/>
            <person name="Hackstein J.H."/>
            <person name="Baker S.E."/>
            <person name="Grigoriev I.V."/>
            <person name="O'Malley M.A."/>
        </authorList>
    </citation>
    <scope>NUCLEOTIDE SEQUENCE [LARGE SCALE GENOMIC DNA]</scope>
    <source>
        <strain evidence="4">finn</strain>
    </source>
</reference>
<dbReference type="PANTHER" id="PTHR15335:SF7">
    <property type="entry name" value="PROTEIN TFG"/>
    <property type="match status" value="1"/>
</dbReference>
<feature type="compositionally biased region" description="Low complexity" evidence="2">
    <location>
        <begin position="299"/>
        <end position="346"/>
    </location>
</feature>
<organism evidence="3 4">
    <name type="scientific">Piromyces finnis</name>
    <dbReference type="NCBI Taxonomy" id="1754191"/>
    <lineage>
        <taxon>Eukaryota</taxon>
        <taxon>Fungi</taxon>
        <taxon>Fungi incertae sedis</taxon>
        <taxon>Chytridiomycota</taxon>
        <taxon>Chytridiomycota incertae sedis</taxon>
        <taxon>Neocallimastigomycetes</taxon>
        <taxon>Neocallimastigales</taxon>
        <taxon>Neocallimastigaceae</taxon>
        <taxon>Piromyces</taxon>
    </lineage>
</organism>
<feature type="coiled-coil region" evidence="1">
    <location>
        <begin position="90"/>
        <end position="121"/>
    </location>
</feature>
<dbReference type="GO" id="GO:0042802">
    <property type="term" value="F:identical protein binding"/>
    <property type="evidence" value="ECO:0007669"/>
    <property type="project" value="InterPro"/>
</dbReference>
<reference evidence="3 4" key="2">
    <citation type="submission" date="2016-08" db="EMBL/GenBank/DDBJ databases">
        <title>Pervasive Adenine N6-methylation of Active Genes in Fungi.</title>
        <authorList>
            <consortium name="DOE Joint Genome Institute"/>
            <person name="Mondo S.J."/>
            <person name="Dannebaum R.O."/>
            <person name="Kuo R.C."/>
            <person name="Labutti K."/>
            <person name="Haridas S."/>
            <person name="Kuo A."/>
            <person name="Salamov A."/>
            <person name="Ahrendt S.R."/>
            <person name="Lipzen A."/>
            <person name="Sullivan W."/>
            <person name="Andreopoulos W.B."/>
            <person name="Clum A."/>
            <person name="Lindquist E."/>
            <person name="Daum C."/>
            <person name="Ramamoorthy G.K."/>
            <person name="Gryganskyi A."/>
            <person name="Culley D."/>
            <person name="Magnuson J.K."/>
            <person name="James T.Y."/>
            <person name="O'Malley M.A."/>
            <person name="Stajich J.E."/>
            <person name="Spatafora J.W."/>
            <person name="Visel A."/>
            <person name="Grigoriev I.V."/>
        </authorList>
    </citation>
    <scope>NUCLEOTIDE SEQUENCE [LARGE SCALE GENOMIC DNA]</scope>
    <source>
        <strain evidence="4">finn</strain>
    </source>
</reference>
<protein>
    <recommendedName>
        <fullName evidence="5">PB1 domain-containing protein</fullName>
    </recommendedName>
</protein>
<accession>A0A1Y1VGZ2</accession>
<name>A0A1Y1VGZ2_9FUNG</name>